<dbReference type="OrthoDB" id="19141at2759"/>
<dbReference type="PANTHER" id="PTHR11586">
    <property type="entry name" value="TRNA-AMINOACYLATION COFACTOR ARC1 FAMILY MEMBER"/>
    <property type="match status" value="1"/>
</dbReference>
<dbReference type="EMBL" id="MU090453">
    <property type="protein sequence ID" value="KAF7847858.1"/>
    <property type="molecule type" value="Genomic_DNA"/>
</dbReference>
<organism evidence="5 6">
    <name type="scientific">Corymbia citriodora subsp. variegata</name>
    <dbReference type="NCBI Taxonomy" id="360336"/>
    <lineage>
        <taxon>Eukaryota</taxon>
        <taxon>Viridiplantae</taxon>
        <taxon>Streptophyta</taxon>
        <taxon>Embryophyta</taxon>
        <taxon>Tracheophyta</taxon>
        <taxon>Spermatophyta</taxon>
        <taxon>Magnoliopsida</taxon>
        <taxon>eudicotyledons</taxon>
        <taxon>Gunneridae</taxon>
        <taxon>Pentapetalae</taxon>
        <taxon>rosids</taxon>
        <taxon>malvids</taxon>
        <taxon>Myrtales</taxon>
        <taxon>Myrtaceae</taxon>
        <taxon>Myrtoideae</taxon>
        <taxon>Eucalypteae</taxon>
        <taxon>Corymbia</taxon>
    </lineage>
</organism>
<keyword evidence="2 3" id="KW-0694">RNA-binding</keyword>
<gene>
    <name evidence="5" type="ORF">BT93_L2508</name>
</gene>
<feature type="domain" description="TRNA-binding" evidence="4">
    <location>
        <begin position="63"/>
        <end position="127"/>
    </location>
</feature>
<dbReference type="InterPro" id="IPR012340">
    <property type="entry name" value="NA-bd_OB-fold"/>
</dbReference>
<evidence type="ECO:0000313" key="6">
    <source>
        <dbReference type="Proteomes" id="UP000806378"/>
    </source>
</evidence>
<accession>A0A8T0CJK7</accession>
<proteinExistence type="predicted"/>
<name>A0A8T0CJK7_CORYI</name>
<sequence length="127" mass="14140">MVLSKTSHPFFWEWGSAFSLASFSGFDRRCREFLGFGDGGEESGTRVGFGAELEERMRNIGELASALDKRVGQGLKAWRHEEANSLYVEQVDVGEAKPRIICSGPIKYVPLQELQVRKTDLGESSPI</sequence>
<dbReference type="GO" id="GO:0000049">
    <property type="term" value="F:tRNA binding"/>
    <property type="evidence" value="ECO:0007669"/>
    <property type="project" value="UniProtKB-UniRule"/>
</dbReference>
<dbReference type="Gramene" id="rna-gnl|WGS:JABURB|Cocit.L2508.1">
    <property type="protein sequence ID" value="cds-KAF7847858.1"/>
    <property type="gene ID" value="gene-BT93_L2508"/>
</dbReference>
<reference evidence="5" key="1">
    <citation type="submission" date="2020-05" db="EMBL/GenBank/DDBJ databases">
        <title>WGS assembly of Corymbia citriodora subspecies variegata.</title>
        <authorList>
            <person name="Barry K."/>
            <person name="Hundley H."/>
            <person name="Shu S."/>
            <person name="Jenkins J."/>
            <person name="Grimwood J."/>
            <person name="Baten A."/>
        </authorList>
    </citation>
    <scope>NUCLEOTIDE SEQUENCE</scope>
    <source>
        <strain evidence="5">CV2-018</strain>
    </source>
</reference>
<evidence type="ECO:0000256" key="3">
    <source>
        <dbReference type="PROSITE-ProRule" id="PRU00209"/>
    </source>
</evidence>
<evidence type="ECO:0000256" key="2">
    <source>
        <dbReference type="ARBA" id="ARBA00022884"/>
    </source>
</evidence>
<dbReference type="Proteomes" id="UP000806378">
    <property type="component" value="Unassembled WGS sequence"/>
</dbReference>
<evidence type="ECO:0000259" key="4">
    <source>
        <dbReference type="PROSITE" id="PS50886"/>
    </source>
</evidence>
<dbReference type="InterPro" id="IPR051270">
    <property type="entry name" value="Tyrosine-tRNA_ligase_regulator"/>
</dbReference>
<dbReference type="AlphaFoldDB" id="A0A8T0CJK7"/>
<dbReference type="Pfam" id="PF01588">
    <property type="entry name" value="tRNA_bind"/>
    <property type="match status" value="1"/>
</dbReference>
<keyword evidence="1 3" id="KW-0820">tRNA-binding</keyword>
<dbReference type="PANTHER" id="PTHR11586:SF47">
    <property type="entry name" value="NUCLEIC ACID-BINDING, OB-FOLD-LIKE PROTEIN"/>
    <property type="match status" value="1"/>
</dbReference>
<keyword evidence="6" id="KW-1185">Reference proteome</keyword>
<protein>
    <recommendedName>
        <fullName evidence="4">tRNA-binding domain-containing protein</fullName>
    </recommendedName>
</protein>
<evidence type="ECO:0000313" key="5">
    <source>
        <dbReference type="EMBL" id="KAF7847858.1"/>
    </source>
</evidence>
<dbReference type="Gene3D" id="2.40.50.140">
    <property type="entry name" value="Nucleic acid-binding proteins"/>
    <property type="match status" value="1"/>
</dbReference>
<dbReference type="InterPro" id="IPR002547">
    <property type="entry name" value="tRNA-bd_dom"/>
</dbReference>
<comment type="caution">
    <text evidence="5">The sequence shown here is derived from an EMBL/GenBank/DDBJ whole genome shotgun (WGS) entry which is preliminary data.</text>
</comment>
<dbReference type="PROSITE" id="PS50886">
    <property type="entry name" value="TRBD"/>
    <property type="match status" value="1"/>
</dbReference>
<evidence type="ECO:0000256" key="1">
    <source>
        <dbReference type="ARBA" id="ARBA00022555"/>
    </source>
</evidence>
<dbReference type="SUPFAM" id="SSF50249">
    <property type="entry name" value="Nucleic acid-binding proteins"/>
    <property type="match status" value="1"/>
</dbReference>